<protein>
    <submittedName>
        <fullName evidence="1">Uncharacterized protein</fullName>
    </submittedName>
</protein>
<reference evidence="1" key="1">
    <citation type="journal article" date="2014" name="Front. Microbiol.">
        <title>High frequency of phylogenetically diverse reductive dehalogenase-homologous genes in deep subseafloor sedimentary metagenomes.</title>
        <authorList>
            <person name="Kawai M."/>
            <person name="Futagami T."/>
            <person name="Toyoda A."/>
            <person name="Takaki Y."/>
            <person name="Nishi S."/>
            <person name="Hori S."/>
            <person name="Arai W."/>
            <person name="Tsubouchi T."/>
            <person name="Morono Y."/>
            <person name="Uchiyama I."/>
            <person name="Ito T."/>
            <person name="Fujiyama A."/>
            <person name="Inagaki F."/>
            <person name="Takami H."/>
        </authorList>
    </citation>
    <scope>NUCLEOTIDE SEQUENCE</scope>
    <source>
        <strain evidence="1">Expedition CK06-06</strain>
    </source>
</reference>
<feature type="non-terminal residue" evidence="1">
    <location>
        <position position="81"/>
    </location>
</feature>
<proteinExistence type="predicted"/>
<gene>
    <name evidence="1" type="ORF">S03H2_50068</name>
</gene>
<sequence>MTFLDDFSIGGHFPDDVHEVEAKEVIFVADADFAIGQVNGLGFNVLVDLLYLIVFGFGGAVGADDAIGNHSSIGGRSGRAI</sequence>
<dbReference type="EMBL" id="BARU01031677">
    <property type="protein sequence ID" value="GAH62871.1"/>
    <property type="molecule type" value="Genomic_DNA"/>
</dbReference>
<name>X1GY67_9ZZZZ</name>
<dbReference type="AlphaFoldDB" id="X1GY67"/>
<evidence type="ECO:0000313" key="1">
    <source>
        <dbReference type="EMBL" id="GAH62871.1"/>
    </source>
</evidence>
<organism evidence="1">
    <name type="scientific">marine sediment metagenome</name>
    <dbReference type="NCBI Taxonomy" id="412755"/>
    <lineage>
        <taxon>unclassified sequences</taxon>
        <taxon>metagenomes</taxon>
        <taxon>ecological metagenomes</taxon>
    </lineage>
</organism>
<accession>X1GY67</accession>
<comment type="caution">
    <text evidence="1">The sequence shown here is derived from an EMBL/GenBank/DDBJ whole genome shotgun (WGS) entry which is preliminary data.</text>
</comment>